<keyword evidence="3" id="KW-1185">Reference proteome</keyword>
<dbReference type="RefSeq" id="WP_069644102.1">
    <property type="nucleotide sequence ID" value="NZ_MIJE01000034.1"/>
</dbReference>
<dbReference type="PROSITE" id="PS51257">
    <property type="entry name" value="PROKAR_LIPOPROTEIN"/>
    <property type="match status" value="1"/>
</dbReference>
<organism evidence="2 3">
    <name type="scientific">Desulfuribacillus alkaliarsenatis</name>
    <dbReference type="NCBI Taxonomy" id="766136"/>
    <lineage>
        <taxon>Bacteria</taxon>
        <taxon>Bacillati</taxon>
        <taxon>Bacillota</taxon>
        <taxon>Desulfuribacillia</taxon>
        <taxon>Desulfuribacillales</taxon>
        <taxon>Desulfuribacillaceae</taxon>
        <taxon>Desulfuribacillus</taxon>
    </lineage>
</organism>
<evidence type="ECO:0000313" key="3">
    <source>
        <dbReference type="Proteomes" id="UP000094296"/>
    </source>
</evidence>
<evidence type="ECO:0000313" key="2">
    <source>
        <dbReference type="EMBL" id="OEF95830.1"/>
    </source>
</evidence>
<protein>
    <submittedName>
        <fullName evidence="2">Uncharacterized protein</fullName>
    </submittedName>
</protein>
<proteinExistence type="predicted"/>
<sequence length="103" mass="11343">MFTRKQIVLALSIFMLLIALVGCGSETSEVSVSSGVIDKEYEGVVNPQIPMEFKLTEEEKKNGVQKVTIEGSNDKDSSDEEDTDEQSSDEEDDGGEERARPNI</sequence>
<evidence type="ECO:0000256" key="1">
    <source>
        <dbReference type="SAM" id="MobiDB-lite"/>
    </source>
</evidence>
<gene>
    <name evidence="2" type="ORF">BHF68_10560</name>
</gene>
<feature type="region of interest" description="Disordered" evidence="1">
    <location>
        <begin position="56"/>
        <end position="103"/>
    </location>
</feature>
<name>A0A1E5FZ31_9FIRM</name>
<dbReference type="Proteomes" id="UP000094296">
    <property type="component" value="Unassembled WGS sequence"/>
</dbReference>
<feature type="compositionally biased region" description="Acidic residues" evidence="1">
    <location>
        <begin position="77"/>
        <end position="95"/>
    </location>
</feature>
<dbReference type="EMBL" id="MIJE01000034">
    <property type="protein sequence ID" value="OEF95830.1"/>
    <property type="molecule type" value="Genomic_DNA"/>
</dbReference>
<accession>A0A1E5FZ31</accession>
<reference evidence="2 3" key="1">
    <citation type="submission" date="2016-09" db="EMBL/GenBank/DDBJ databases">
        <title>Draft genome sequence for the type strain of Desulfuribacillus alkaliarsenatis AHT28, an obligately anaerobic, sulfidogenic bacterium isolated from Russian soda lake sediments.</title>
        <authorList>
            <person name="Abin C.A."/>
            <person name="Hollibaugh J.T."/>
        </authorList>
    </citation>
    <scope>NUCLEOTIDE SEQUENCE [LARGE SCALE GENOMIC DNA]</scope>
    <source>
        <strain evidence="2 3">AHT28</strain>
    </source>
</reference>
<dbReference type="STRING" id="766136.BHF68_10560"/>
<comment type="caution">
    <text evidence="2">The sequence shown here is derived from an EMBL/GenBank/DDBJ whole genome shotgun (WGS) entry which is preliminary data.</text>
</comment>
<dbReference type="AlphaFoldDB" id="A0A1E5FZ31"/>